<feature type="transmembrane region" description="Helical" evidence="2">
    <location>
        <begin position="140"/>
        <end position="159"/>
    </location>
</feature>
<dbReference type="EMBL" id="MU864928">
    <property type="protein sequence ID" value="KAK4467185.1"/>
    <property type="molecule type" value="Genomic_DNA"/>
</dbReference>
<keyword evidence="2" id="KW-1133">Transmembrane helix</keyword>
<dbReference type="Pfam" id="PF16015">
    <property type="entry name" value="Promethin"/>
    <property type="match status" value="1"/>
</dbReference>
<keyword evidence="2" id="KW-0812">Transmembrane</keyword>
<keyword evidence="4" id="KW-1185">Reference proteome</keyword>
<dbReference type="AlphaFoldDB" id="A0AAV9I2E9"/>
<evidence type="ECO:0000256" key="2">
    <source>
        <dbReference type="SAM" id="Phobius"/>
    </source>
</evidence>
<feature type="region of interest" description="Disordered" evidence="1">
    <location>
        <begin position="1"/>
        <end position="39"/>
    </location>
</feature>
<sequence>MESKMPPSLSLSAPPASATSRPPTPPPDDRPHPADDPLSPRADAPLGLPAMLLSTVRRQLDRLISPATQSHVYGVVTSFARTRPLVFSFLLVEFILAIIPVLLFVNLTLSTFVFACVLALLFTLFWVGIATLFLVPTLCVTGAIGIFVWAWAIATYSAGRRTWDYLRPILANAGYLSAEPHQPDQQEPGRQEPEQQQHGQKQPEQQQPQDKQHGQQQSQVHGSQPEQNQTKLPADQPQQQQYEQQQERLPGEKLQEDLQNQQQSPVDDHAKLIIPLTPELTDEEFKSTGRV</sequence>
<evidence type="ECO:0000313" key="3">
    <source>
        <dbReference type="EMBL" id="KAK4467185.1"/>
    </source>
</evidence>
<protein>
    <submittedName>
        <fullName evidence="3">Uncharacterized protein</fullName>
    </submittedName>
</protein>
<organism evidence="3 4">
    <name type="scientific">Cladorrhinum samala</name>
    <dbReference type="NCBI Taxonomy" id="585594"/>
    <lineage>
        <taxon>Eukaryota</taxon>
        <taxon>Fungi</taxon>
        <taxon>Dikarya</taxon>
        <taxon>Ascomycota</taxon>
        <taxon>Pezizomycotina</taxon>
        <taxon>Sordariomycetes</taxon>
        <taxon>Sordariomycetidae</taxon>
        <taxon>Sordariales</taxon>
        <taxon>Podosporaceae</taxon>
        <taxon>Cladorrhinum</taxon>
    </lineage>
</organism>
<name>A0AAV9I2E9_9PEZI</name>
<comment type="caution">
    <text evidence="3">The sequence shown here is derived from an EMBL/GenBank/DDBJ whole genome shotgun (WGS) entry which is preliminary data.</text>
</comment>
<dbReference type="Proteomes" id="UP001321749">
    <property type="component" value="Unassembled WGS sequence"/>
</dbReference>
<reference evidence="3" key="2">
    <citation type="submission" date="2023-06" db="EMBL/GenBank/DDBJ databases">
        <authorList>
            <consortium name="Lawrence Berkeley National Laboratory"/>
            <person name="Mondo S.J."/>
            <person name="Hensen N."/>
            <person name="Bonometti L."/>
            <person name="Westerberg I."/>
            <person name="Brannstrom I.O."/>
            <person name="Guillou S."/>
            <person name="Cros-Aarteil S."/>
            <person name="Calhoun S."/>
            <person name="Haridas S."/>
            <person name="Kuo A."/>
            <person name="Pangilinan J."/>
            <person name="Riley R."/>
            <person name="Labutti K."/>
            <person name="Andreopoulos B."/>
            <person name="Lipzen A."/>
            <person name="Chen C."/>
            <person name="Yanf M."/>
            <person name="Daum C."/>
            <person name="Ng V."/>
            <person name="Clum A."/>
            <person name="Steindorff A."/>
            <person name="Ohm R."/>
            <person name="Martin F."/>
            <person name="Silar P."/>
            <person name="Natvig D."/>
            <person name="Lalanne C."/>
            <person name="Gautier V."/>
            <person name="Ament-Velasquez S.L."/>
            <person name="Kruys A."/>
            <person name="Hutchinson M.I."/>
            <person name="Powell A.J."/>
            <person name="Barry K."/>
            <person name="Miller A.N."/>
            <person name="Grigoriev I.V."/>
            <person name="Debuchy R."/>
            <person name="Gladieux P."/>
            <person name="Thoren M.H."/>
            <person name="Johannesson H."/>
        </authorList>
    </citation>
    <scope>NUCLEOTIDE SEQUENCE</scope>
    <source>
        <strain evidence="3">PSN324</strain>
    </source>
</reference>
<evidence type="ECO:0000256" key="1">
    <source>
        <dbReference type="SAM" id="MobiDB-lite"/>
    </source>
</evidence>
<feature type="compositionally biased region" description="Basic and acidic residues" evidence="1">
    <location>
        <begin position="181"/>
        <end position="195"/>
    </location>
</feature>
<proteinExistence type="predicted"/>
<gene>
    <name evidence="3" type="ORF">QBC42DRAFT_2370</name>
</gene>
<feature type="transmembrane region" description="Helical" evidence="2">
    <location>
        <begin position="112"/>
        <end position="134"/>
    </location>
</feature>
<evidence type="ECO:0000313" key="4">
    <source>
        <dbReference type="Proteomes" id="UP001321749"/>
    </source>
</evidence>
<feature type="compositionally biased region" description="Low complexity" evidence="1">
    <location>
        <begin position="196"/>
        <end position="227"/>
    </location>
</feature>
<feature type="region of interest" description="Disordered" evidence="1">
    <location>
        <begin position="179"/>
        <end position="291"/>
    </location>
</feature>
<feature type="compositionally biased region" description="Low complexity" evidence="1">
    <location>
        <begin position="1"/>
        <end position="21"/>
    </location>
</feature>
<feature type="compositionally biased region" description="Basic and acidic residues" evidence="1">
    <location>
        <begin position="245"/>
        <end position="256"/>
    </location>
</feature>
<reference evidence="3" key="1">
    <citation type="journal article" date="2023" name="Mol. Phylogenet. Evol.">
        <title>Genome-scale phylogeny and comparative genomics of the fungal order Sordariales.</title>
        <authorList>
            <person name="Hensen N."/>
            <person name="Bonometti L."/>
            <person name="Westerberg I."/>
            <person name="Brannstrom I.O."/>
            <person name="Guillou S."/>
            <person name="Cros-Aarteil S."/>
            <person name="Calhoun S."/>
            <person name="Haridas S."/>
            <person name="Kuo A."/>
            <person name="Mondo S."/>
            <person name="Pangilinan J."/>
            <person name="Riley R."/>
            <person name="LaButti K."/>
            <person name="Andreopoulos B."/>
            <person name="Lipzen A."/>
            <person name="Chen C."/>
            <person name="Yan M."/>
            <person name="Daum C."/>
            <person name="Ng V."/>
            <person name="Clum A."/>
            <person name="Steindorff A."/>
            <person name="Ohm R.A."/>
            <person name="Martin F."/>
            <person name="Silar P."/>
            <person name="Natvig D.O."/>
            <person name="Lalanne C."/>
            <person name="Gautier V."/>
            <person name="Ament-Velasquez S.L."/>
            <person name="Kruys A."/>
            <person name="Hutchinson M.I."/>
            <person name="Powell A.J."/>
            <person name="Barry K."/>
            <person name="Miller A.N."/>
            <person name="Grigoriev I.V."/>
            <person name="Debuchy R."/>
            <person name="Gladieux P."/>
            <person name="Hiltunen Thoren M."/>
            <person name="Johannesson H."/>
        </authorList>
    </citation>
    <scope>NUCLEOTIDE SEQUENCE</scope>
    <source>
        <strain evidence="3">PSN324</strain>
    </source>
</reference>
<keyword evidence="2" id="KW-0472">Membrane</keyword>
<accession>A0AAV9I2E9</accession>
<feature type="transmembrane region" description="Helical" evidence="2">
    <location>
        <begin position="85"/>
        <end position="105"/>
    </location>
</feature>